<evidence type="ECO:0000256" key="1">
    <source>
        <dbReference type="SAM" id="MobiDB-lite"/>
    </source>
</evidence>
<dbReference type="AlphaFoldDB" id="A0AAU7DZ14"/>
<feature type="region of interest" description="Disordered" evidence="1">
    <location>
        <begin position="1"/>
        <end position="46"/>
    </location>
</feature>
<dbReference type="EMBL" id="CP146203">
    <property type="protein sequence ID" value="XBH22949.1"/>
    <property type="molecule type" value="Genomic_DNA"/>
</dbReference>
<organism evidence="2">
    <name type="scientific">Jonesiaceae bacterium BS-20</name>
    <dbReference type="NCBI Taxonomy" id="3120821"/>
    <lineage>
        <taxon>Bacteria</taxon>
        <taxon>Bacillati</taxon>
        <taxon>Actinomycetota</taxon>
        <taxon>Actinomycetes</taxon>
        <taxon>Micrococcales</taxon>
        <taxon>Jonesiaceae</taxon>
    </lineage>
</organism>
<evidence type="ECO:0008006" key="3">
    <source>
        <dbReference type="Google" id="ProtNLM"/>
    </source>
</evidence>
<proteinExistence type="predicted"/>
<reference evidence="2" key="1">
    <citation type="submission" date="2024-02" db="EMBL/GenBank/DDBJ databases">
        <title>Tomenella chthoni gen. nov. sp. nov., a member of the family Jonesiaceae isolated from bat guano.</title>
        <authorList>
            <person name="Miller S.L."/>
            <person name="King J."/>
            <person name="Sankaranarayanan K."/>
            <person name="Lawson P.A."/>
        </authorList>
    </citation>
    <scope>NUCLEOTIDE SEQUENCE</scope>
    <source>
        <strain evidence="2">BS-20</strain>
    </source>
</reference>
<accession>A0AAU7DZ14</accession>
<gene>
    <name evidence="2" type="ORF">V5R04_06980</name>
</gene>
<name>A0AAU7DZ14_9MICO</name>
<sequence>MKIRNNLHARNVERRTQENRARLNERRRKEAGGLDGPTRKDLLDAPAMKVQAVQESLEGDPALV</sequence>
<feature type="compositionally biased region" description="Basic and acidic residues" evidence="1">
    <location>
        <begin position="10"/>
        <end position="43"/>
    </location>
</feature>
<evidence type="ECO:0000313" key="2">
    <source>
        <dbReference type="EMBL" id="XBH22949.1"/>
    </source>
</evidence>
<protein>
    <recommendedName>
        <fullName evidence="3">DUF4169 family protein</fullName>
    </recommendedName>
</protein>